<gene>
    <name evidence="3" type="primary">LOC112683672</name>
</gene>
<evidence type="ECO:0000259" key="1">
    <source>
        <dbReference type="Pfam" id="PF05699"/>
    </source>
</evidence>
<dbReference type="PANTHER" id="PTHR46289">
    <property type="entry name" value="52 KDA REPRESSOR OF THE INHIBITOR OF THE PROTEIN KINASE-LIKE PROTEIN-RELATED"/>
    <property type="match status" value="1"/>
</dbReference>
<dbReference type="OrthoDB" id="10068424at2759"/>
<dbReference type="RefSeq" id="XP_025410592.1">
    <property type="nucleotide sequence ID" value="XM_025554807.1"/>
</dbReference>
<name>A0A8B8FJ38_9HEMI</name>
<protein>
    <submittedName>
        <fullName evidence="3">Uncharacterized protein LOC112683672</fullName>
    </submittedName>
</protein>
<dbReference type="PANTHER" id="PTHR46289:SF14">
    <property type="entry name" value="DUF4371 DOMAIN-CONTAINING PROTEIN"/>
    <property type="match status" value="1"/>
</dbReference>
<proteinExistence type="predicted"/>
<feature type="domain" description="HAT C-terminal dimerisation" evidence="1">
    <location>
        <begin position="32"/>
        <end position="91"/>
    </location>
</feature>
<organism evidence="2 3">
    <name type="scientific">Sipha flava</name>
    <name type="common">yellow sugarcane aphid</name>
    <dbReference type="NCBI Taxonomy" id="143950"/>
    <lineage>
        <taxon>Eukaryota</taxon>
        <taxon>Metazoa</taxon>
        <taxon>Ecdysozoa</taxon>
        <taxon>Arthropoda</taxon>
        <taxon>Hexapoda</taxon>
        <taxon>Insecta</taxon>
        <taxon>Pterygota</taxon>
        <taxon>Neoptera</taxon>
        <taxon>Paraneoptera</taxon>
        <taxon>Hemiptera</taxon>
        <taxon>Sternorrhyncha</taxon>
        <taxon>Aphidomorpha</taxon>
        <taxon>Aphidoidea</taxon>
        <taxon>Aphididae</taxon>
        <taxon>Sipha</taxon>
    </lineage>
</organism>
<dbReference type="Proteomes" id="UP000694846">
    <property type="component" value="Unplaced"/>
</dbReference>
<accession>A0A8B8FJ38</accession>
<dbReference type="InterPro" id="IPR052958">
    <property type="entry name" value="IFN-induced_PKR_regulator"/>
</dbReference>
<dbReference type="SUPFAM" id="SSF53098">
    <property type="entry name" value="Ribonuclease H-like"/>
    <property type="match status" value="1"/>
</dbReference>
<dbReference type="InterPro" id="IPR008906">
    <property type="entry name" value="HATC_C_dom"/>
</dbReference>
<evidence type="ECO:0000313" key="2">
    <source>
        <dbReference type="Proteomes" id="UP000694846"/>
    </source>
</evidence>
<dbReference type="InterPro" id="IPR012337">
    <property type="entry name" value="RNaseH-like_sf"/>
</dbReference>
<reference evidence="3" key="1">
    <citation type="submission" date="2025-08" db="UniProtKB">
        <authorList>
            <consortium name="RefSeq"/>
        </authorList>
    </citation>
    <scope>IDENTIFICATION</scope>
    <source>
        <tissue evidence="3">Whole body</tissue>
    </source>
</reference>
<keyword evidence="2" id="KW-1185">Reference proteome</keyword>
<sequence>MNINLNLLKAEMLVIKNCLLSNYNHDVTKDICKESTFTNVYKMLQVALTIPVSSATCERSFSSMRRLKNWLRASMEQQRFTDLSILNIERDIVNKITSSEILEKYSTTEEVCGEIQSKRPKQNVAGVSQKTEPDEKLPSTKQMLEALQILRRGIQQKGDFDIFEQHKSYEIG</sequence>
<dbReference type="GO" id="GO:0046983">
    <property type="term" value="F:protein dimerization activity"/>
    <property type="evidence" value="ECO:0007669"/>
    <property type="project" value="InterPro"/>
</dbReference>
<dbReference type="Pfam" id="PF05699">
    <property type="entry name" value="Dimer_Tnp_hAT"/>
    <property type="match status" value="1"/>
</dbReference>
<dbReference type="GeneID" id="112683672"/>
<evidence type="ECO:0000313" key="3">
    <source>
        <dbReference type="RefSeq" id="XP_025410592.1"/>
    </source>
</evidence>
<dbReference type="AlphaFoldDB" id="A0A8B8FJ38"/>